<dbReference type="Pfam" id="PF00168">
    <property type="entry name" value="C2"/>
    <property type="match status" value="6"/>
</dbReference>
<evidence type="ECO:0000259" key="7">
    <source>
        <dbReference type="PROSITE" id="PS50004"/>
    </source>
</evidence>
<dbReference type="InterPro" id="IPR037724">
    <property type="entry name" value="C2E_Ferlin"/>
</dbReference>
<feature type="transmembrane region" description="Helical" evidence="6">
    <location>
        <begin position="1258"/>
        <end position="1281"/>
    </location>
</feature>
<evidence type="ECO:0000313" key="8">
    <source>
        <dbReference type="EMBL" id="KAJ5071996.1"/>
    </source>
</evidence>
<gene>
    <name evidence="8" type="ORF">M0811_09640</name>
</gene>
<comment type="caution">
    <text evidence="8">The sequence shown here is derived from an EMBL/GenBank/DDBJ whole genome shotgun (WGS) entry which is preliminary data.</text>
</comment>
<dbReference type="InterPro" id="IPR000008">
    <property type="entry name" value="C2_dom"/>
</dbReference>
<sequence length="1282" mass="147304">MSLKIDPKYIDGRGRADFQIQVHLIECRDLKGRGSSAMSDPVCFVTVDKKTQKTHVFKNTLSCTFDHLMFFQSKWKPSEFDHKKVLIQVFDSNTIRRNVLIGQYELDPSFVHGEPNHEIWHRWYLGPGDQPPTHENDGIDDEEVEDTQDLQKLILRPPQLDVTGYHLKVYCYRAEDLPKMDTFGKADPFIQVRFAGNPLIRTEVKKKTLTPIWNEMLRLPVYTPTLANMIEIELYDWERATKDNDLISSTYFRFTDVQLEAVNARWVNFYGPPKGNIRTLFKKGHTEETEYKGRALIALEAELATEPSLNKDPTEAPRDPPKQQYILRLDLFEGSEFDTNALEKCFVEITIGKHVARSKTMSTKKGAISWYEQLKDLVVEFPVDVEQVPDIFLNVYFKNKLLGKARVGYVRYKFSEALSGGKEPLWSMLEGDPKSPVYKQDSVAGFLLHRLEVGPAAQLSRIPRQKLAKPPMRRYELRAHIYQGRDLPPADKTGFSDPYCVVRFGSASKKTARKEETLYPTWYETVTLVADMPEPLTLAPDVVVMCYDWDQVTSDDFLGRFSVTTHEIGKRFPSAPRWYKLWVDDPNVVYGEVLASFQLIPLEEAGLFPKPPLQPELKPCLLQISAVGLRSLLPFRMSKIKQPLAEFDCSQGTVKTNKERKKFIFSTDAVSKPSGANPNYLKVFRIPVQIPLNHIFASSVMIRVFDKRSLGKTLVATGAISLAQFIPWANVPLENVNLPPIVDTIPGATVDGIVVDEDDLKDPDKALDAVVVQRDLVPSNIEETNELILSPIIFDNEADDDGIHGLRTIPEVRDQFPDEFIEEKEEEFDDSYQDPKKGRERSTYELEHTFKNIPFLEYELTRGKVRGLSFFEKMFRDKSRNPNAKRVVGKFKGNFKIYEETDTSKIETAPDLLEMFRPQRMVVRAYILRGMSLVPKDSNGSSDPYIVISTGKSKEMTIKDRKNYKKRTLRPEFFKCYELPCVIPGNSDLTISVFDRDTVSSDELIGTTVVDLENRFFADEWKALNPKPVEYRTLWAPTSTNPQGKLEMWIEIMTEEEARNTPQTPLEPPKQENFEIRAVAWNTKDVVFKDKNMSDIFVTCQLNEGKRQRSDIHWRSTDGKGSFNWRFVFPVVLPNRVPRIKFQLWDEDILNPNDSIGESLINLKAFFRKAYKLKSKQSIKRQWIDLLHPNFDGKQGSLELQIDIVTEAEALATPVGKGRKDPNRDPFLDKPDRPFSSFAPWRLDKYFKIGWKKYRGKVLCCLCSCVICCIVILIIVLKVTIL</sequence>
<evidence type="ECO:0000256" key="3">
    <source>
        <dbReference type="ARBA" id="ARBA00022737"/>
    </source>
</evidence>
<feature type="domain" description="C2" evidence="7">
    <location>
        <begin position="458"/>
        <end position="579"/>
    </location>
</feature>
<dbReference type="Gene3D" id="2.60.40.150">
    <property type="entry name" value="C2 domain"/>
    <property type="match status" value="5"/>
</dbReference>
<reference evidence="8" key="1">
    <citation type="submission" date="2022-10" db="EMBL/GenBank/DDBJ databases">
        <title>Novel sulphate-reducing endosymbionts in the free-living metamonad Anaeramoeba.</title>
        <authorList>
            <person name="Jerlstrom-Hultqvist J."/>
            <person name="Cepicka I."/>
            <person name="Gallot-Lavallee L."/>
            <person name="Salas-Leiva D."/>
            <person name="Curtis B.A."/>
            <person name="Zahonova K."/>
            <person name="Pipaliya S."/>
            <person name="Dacks J."/>
            <person name="Roger A.J."/>
        </authorList>
    </citation>
    <scope>NUCLEOTIDE SEQUENCE</scope>
    <source>
        <strain evidence="8">BMAN</strain>
    </source>
</reference>
<dbReference type="GO" id="GO:0007009">
    <property type="term" value="P:plasma membrane organization"/>
    <property type="evidence" value="ECO:0007669"/>
    <property type="project" value="TreeGrafter"/>
</dbReference>
<dbReference type="Pfam" id="PF16165">
    <property type="entry name" value="Ferlin_C"/>
    <property type="match status" value="1"/>
</dbReference>
<keyword evidence="4 6" id="KW-1133">Transmembrane helix</keyword>
<dbReference type="CDD" id="cd04037">
    <property type="entry name" value="C2E_Ferlin"/>
    <property type="match status" value="1"/>
</dbReference>
<feature type="domain" description="C2" evidence="7">
    <location>
        <begin position="146"/>
        <end position="267"/>
    </location>
</feature>
<dbReference type="InterPro" id="IPR032362">
    <property type="entry name" value="Ferlin_C"/>
</dbReference>
<evidence type="ECO:0000256" key="1">
    <source>
        <dbReference type="ARBA" id="ARBA00004167"/>
    </source>
</evidence>
<dbReference type="EMBL" id="JAPDFW010000083">
    <property type="protein sequence ID" value="KAJ5071996.1"/>
    <property type="molecule type" value="Genomic_DNA"/>
</dbReference>
<accession>A0A9Q0R9K6</accession>
<dbReference type="SUPFAM" id="SSF49562">
    <property type="entry name" value="C2 domain (Calcium/lipid-binding domain, CaLB)"/>
    <property type="match status" value="5"/>
</dbReference>
<feature type="domain" description="C2" evidence="7">
    <location>
        <begin position="308"/>
        <end position="427"/>
    </location>
</feature>
<dbReference type="GO" id="GO:0016020">
    <property type="term" value="C:membrane"/>
    <property type="evidence" value="ECO:0007669"/>
    <property type="project" value="UniProtKB-SubCell"/>
</dbReference>
<proteinExistence type="predicted"/>
<protein>
    <submittedName>
        <fullName evidence="8">C2 calcium-dependent membrane targeting</fullName>
    </submittedName>
</protein>
<keyword evidence="9" id="KW-1185">Reference proteome</keyword>
<feature type="domain" description="C2" evidence="7">
    <location>
        <begin position="1"/>
        <end position="121"/>
    </location>
</feature>
<dbReference type="Proteomes" id="UP001149090">
    <property type="component" value="Unassembled WGS sequence"/>
</dbReference>
<evidence type="ECO:0000256" key="6">
    <source>
        <dbReference type="SAM" id="Phobius"/>
    </source>
</evidence>
<keyword evidence="3" id="KW-0677">Repeat</keyword>
<keyword evidence="2 6" id="KW-0812">Transmembrane</keyword>
<evidence type="ECO:0000256" key="5">
    <source>
        <dbReference type="ARBA" id="ARBA00023136"/>
    </source>
</evidence>
<comment type="subcellular location">
    <subcellularLocation>
        <location evidence="1">Membrane</location>
        <topology evidence="1">Single-pass membrane protein</topology>
    </subcellularLocation>
</comment>
<dbReference type="InterPro" id="IPR035892">
    <property type="entry name" value="C2_domain_sf"/>
</dbReference>
<evidence type="ECO:0000256" key="2">
    <source>
        <dbReference type="ARBA" id="ARBA00022692"/>
    </source>
</evidence>
<dbReference type="OrthoDB" id="10260859at2759"/>
<dbReference type="InterPro" id="IPR037721">
    <property type="entry name" value="Ferlin"/>
</dbReference>
<keyword evidence="5 6" id="KW-0472">Membrane</keyword>
<dbReference type="PROSITE" id="PS50004">
    <property type="entry name" value="C2"/>
    <property type="match status" value="6"/>
</dbReference>
<dbReference type="PANTHER" id="PTHR12546">
    <property type="entry name" value="FER-1-LIKE"/>
    <property type="match status" value="1"/>
</dbReference>
<feature type="domain" description="C2" evidence="7">
    <location>
        <begin position="1058"/>
        <end position="1176"/>
    </location>
</feature>
<evidence type="ECO:0000313" key="9">
    <source>
        <dbReference type="Proteomes" id="UP001149090"/>
    </source>
</evidence>
<evidence type="ECO:0000256" key="4">
    <source>
        <dbReference type="ARBA" id="ARBA00022989"/>
    </source>
</evidence>
<organism evidence="8 9">
    <name type="scientific">Anaeramoeba ignava</name>
    <name type="common">Anaerobic marine amoeba</name>
    <dbReference type="NCBI Taxonomy" id="1746090"/>
    <lineage>
        <taxon>Eukaryota</taxon>
        <taxon>Metamonada</taxon>
        <taxon>Anaeramoebidae</taxon>
        <taxon>Anaeramoeba</taxon>
    </lineage>
</organism>
<dbReference type="PANTHER" id="PTHR12546:SF33">
    <property type="entry name" value="SPERM VESICLE FUSION PROTEIN FER-1"/>
    <property type="match status" value="1"/>
</dbReference>
<dbReference type="SMART" id="SM00239">
    <property type="entry name" value="C2"/>
    <property type="match status" value="5"/>
</dbReference>
<dbReference type="OMA" id="SEYLIMR"/>
<feature type="domain" description="C2" evidence="7">
    <location>
        <begin position="902"/>
        <end position="1026"/>
    </location>
</feature>
<name>A0A9Q0R9K6_ANAIG</name>